<dbReference type="RefSeq" id="XP_002423645.1">
    <property type="nucleotide sequence ID" value="XM_002423600.1"/>
</dbReference>
<feature type="domain" description="Rnh202 triple barrel" evidence="2">
    <location>
        <begin position="26"/>
        <end position="89"/>
    </location>
</feature>
<dbReference type="VEuPathDB" id="VectorBase:PHUM075970"/>
<evidence type="ECO:0000313" key="5">
    <source>
        <dbReference type="Proteomes" id="UP000009046"/>
    </source>
</evidence>
<dbReference type="OMA" id="YACHMIS"/>
<dbReference type="Gene3D" id="2.20.25.530">
    <property type="match status" value="1"/>
</dbReference>
<keyword evidence="5" id="KW-1185">Reference proteome</keyword>
<dbReference type="AlphaFoldDB" id="E0VC01"/>
<dbReference type="OrthoDB" id="29098at2759"/>
<reference evidence="4" key="3">
    <citation type="submission" date="2021-02" db="UniProtKB">
        <authorList>
            <consortium name="EnsemblMetazoa"/>
        </authorList>
    </citation>
    <scope>IDENTIFICATION</scope>
    <source>
        <strain evidence="4">USDA</strain>
    </source>
</reference>
<dbReference type="HOGENOM" id="CLU_059802_1_0_1"/>
<dbReference type="GO" id="GO:0006401">
    <property type="term" value="P:RNA catabolic process"/>
    <property type="evidence" value="ECO:0007669"/>
    <property type="project" value="TreeGrafter"/>
</dbReference>
<evidence type="ECO:0000313" key="3">
    <source>
        <dbReference type="EMBL" id="EEB10907.1"/>
    </source>
</evidence>
<dbReference type="Pfam" id="PF17745">
    <property type="entry name" value="Ydr279_N"/>
    <property type="match status" value="1"/>
</dbReference>
<organism>
    <name type="scientific">Pediculus humanus subsp. corporis</name>
    <name type="common">Body louse</name>
    <dbReference type="NCBI Taxonomy" id="121224"/>
    <lineage>
        <taxon>Eukaryota</taxon>
        <taxon>Metazoa</taxon>
        <taxon>Ecdysozoa</taxon>
        <taxon>Arthropoda</taxon>
        <taxon>Hexapoda</taxon>
        <taxon>Insecta</taxon>
        <taxon>Pterygota</taxon>
        <taxon>Neoptera</taxon>
        <taxon>Paraneoptera</taxon>
        <taxon>Psocodea</taxon>
        <taxon>Troctomorpha</taxon>
        <taxon>Phthiraptera</taxon>
        <taxon>Anoplura</taxon>
        <taxon>Pediculidae</taxon>
        <taxon>Pediculus</taxon>
    </lineage>
</organism>
<evidence type="ECO:0000256" key="1">
    <source>
        <dbReference type="SAM" id="MobiDB-lite"/>
    </source>
</evidence>
<dbReference type="InterPro" id="IPR040456">
    <property type="entry name" value="RNase_H2_suB"/>
</dbReference>
<dbReference type="eggNOG" id="KOG4705">
    <property type="taxonomic scope" value="Eukaryota"/>
</dbReference>
<dbReference type="Proteomes" id="UP000009046">
    <property type="component" value="Unassembled WGS sequence"/>
</dbReference>
<dbReference type="EMBL" id="DS235044">
    <property type="protein sequence ID" value="EEB10907.1"/>
    <property type="molecule type" value="Genomic_DNA"/>
</dbReference>
<gene>
    <name evidence="4" type="primary">8231306</name>
    <name evidence="3" type="ORF">Phum_PHUM075970</name>
</gene>
<protein>
    <recommendedName>
        <fullName evidence="2">Rnh202 triple barrel domain-containing protein</fullName>
    </recommendedName>
</protein>
<dbReference type="PANTHER" id="PTHR13383">
    <property type="entry name" value="RIBONUCLEASE H2 SUBUNIT B"/>
    <property type="match status" value="1"/>
</dbReference>
<name>E0VC01_PEDHC</name>
<sequence length="247" mass="28556">MSKTKSSSQNLITNSHTKISLMLIQNSAMNTPANIVKLKHPRSGKEATYLFTNNNSVVNELFLFSDSKSCFLNDNVIEKTKLYFSTPIDPLFLVLPYLKKYYDDRKAVPIEDLFVDQMFPDAYRLLQSIEGSEDLNVWAYNNEKTMNWLIKKVEKLVSFFKVKISSSKKNCLTEKNHNDDKSSFEKIDKSVLLKNAYELISEYIAEDLSSQLFFKLGLSSNDHSDVKKRKETEKPDENIKKKMKTSM</sequence>
<dbReference type="InterPro" id="IPR041195">
    <property type="entry name" value="Rnh202_N"/>
</dbReference>
<dbReference type="EnsemblMetazoa" id="PHUM075970-RA">
    <property type="protein sequence ID" value="PHUM075970-PA"/>
    <property type="gene ID" value="PHUM075970"/>
</dbReference>
<accession>E0VC01</accession>
<dbReference type="FunCoup" id="E0VC01">
    <property type="interactions" value="556"/>
</dbReference>
<reference evidence="3" key="1">
    <citation type="submission" date="2007-04" db="EMBL/GenBank/DDBJ databases">
        <title>Annotation of Pediculus humanus corporis strain USDA.</title>
        <authorList>
            <person name="Kirkness E."/>
            <person name="Hannick L."/>
            <person name="Hass B."/>
            <person name="Bruggner R."/>
            <person name="Lawson D."/>
            <person name="Bidwell S."/>
            <person name="Joardar V."/>
            <person name="Caler E."/>
            <person name="Walenz B."/>
            <person name="Inman J."/>
            <person name="Schobel S."/>
            <person name="Galinsky K."/>
            <person name="Amedeo P."/>
            <person name="Strausberg R."/>
        </authorList>
    </citation>
    <scope>NUCLEOTIDE SEQUENCE</scope>
    <source>
        <strain evidence="3">USDA</strain>
    </source>
</reference>
<feature type="compositionally biased region" description="Basic and acidic residues" evidence="1">
    <location>
        <begin position="222"/>
        <end position="240"/>
    </location>
</feature>
<dbReference type="KEGG" id="phu:Phum_PHUM075970"/>
<dbReference type="STRING" id="121224.E0VC01"/>
<dbReference type="GeneID" id="8231306"/>
<dbReference type="EMBL" id="AAZO01000908">
    <property type="status" value="NOT_ANNOTATED_CDS"/>
    <property type="molecule type" value="Genomic_DNA"/>
</dbReference>
<dbReference type="InParanoid" id="E0VC01"/>
<dbReference type="GO" id="GO:0032299">
    <property type="term" value="C:ribonuclease H2 complex"/>
    <property type="evidence" value="ECO:0007669"/>
    <property type="project" value="InterPro"/>
</dbReference>
<evidence type="ECO:0000313" key="4">
    <source>
        <dbReference type="EnsemblMetazoa" id="PHUM075970-PA"/>
    </source>
</evidence>
<dbReference type="GO" id="GO:0005654">
    <property type="term" value="C:nucleoplasm"/>
    <property type="evidence" value="ECO:0007669"/>
    <property type="project" value="TreeGrafter"/>
</dbReference>
<reference evidence="3" key="2">
    <citation type="submission" date="2007-04" db="EMBL/GenBank/DDBJ databases">
        <title>The genome of the human body louse.</title>
        <authorList>
            <consortium name="The Human Body Louse Genome Consortium"/>
            <person name="Kirkness E."/>
            <person name="Walenz B."/>
            <person name="Hass B."/>
            <person name="Bruggner R."/>
            <person name="Strausberg R."/>
        </authorList>
    </citation>
    <scope>NUCLEOTIDE SEQUENCE</scope>
    <source>
        <strain evidence="3">USDA</strain>
    </source>
</reference>
<dbReference type="PANTHER" id="PTHR13383:SF11">
    <property type="entry name" value="RIBONUCLEASE H2 SUBUNIT B"/>
    <property type="match status" value="1"/>
</dbReference>
<proteinExistence type="predicted"/>
<dbReference type="Gene3D" id="1.10.20.120">
    <property type="match status" value="1"/>
</dbReference>
<evidence type="ECO:0000259" key="2">
    <source>
        <dbReference type="Pfam" id="PF17745"/>
    </source>
</evidence>
<dbReference type="CTD" id="8231306"/>
<feature type="region of interest" description="Disordered" evidence="1">
    <location>
        <begin position="222"/>
        <end position="247"/>
    </location>
</feature>